<dbReference type="RefSeq" id="WP_151700352.1">
    <property type="nucleotide sequence ID" value="NZ_CP031223.1"/>
</dbReference>
<accession>A0A5J6SNF4</accession>
<keyword evidence="2" id="KW-0732">Signal</keyword>
<feature type="coiled-coil region" evidence="1">
    <location>
        <begin position="428"/>
        <end position="455"/>
    </location>
</feature>
<reference evidence="4 5" key="1">
    <citation type="submission" date="2018-07" db="EMBL/GenBank/DDBJ databases">
        <title>Complete genome sequence of Psychrobacillus sp. PB01, isolated from iceberg, and comparative genome analysis of Psychrobacillus strains.</title>
        <authorList>
            <person name="Lee P.C."/>
        </authorList>
    </citation>
    <scope>NUCLEOTIDE SEQUENCE [LARGE SCALE GENOMIC DNA]</scope>
    <source>
        <strain evidence="4 5">PB01</strain>
    </source>
</reference>
<feature type="domain" description="Peptidase M28" evidence="3">
    <location>
        <begin position="215"/>
        <end position="410"/>
    </location>
</feature>
<evidence type="ECO:0000313" key="5">
    <source>
        <dbReference type="Proteomes" id="UP000325517"/>
    </source>
</evidence>
<dbReference type="Proteomes" id="UP000325517">
    <property type="component" value="Chromosome"/>
</dbReference>
<dbReference type="Gene3D" id="3.40.630.10">
    <property type="entry name" value="Zn peptidases"/>
    <property type="match status" value="1"/>
</dbReference>
<organism evidence="4 5">
    <name type="scientific">Psychrobacillus glaciei</name>
    <dbReference type="NCBI Taxonomy" id="2283160"/>
    <lineage>
        <taxon>Bacteria</taxon>
        <taxon>Bacillati</taxon>
        <taxon>Bacillota</taxon>
        <taxon>Bacilli</taxon>
        <taxon>Bacillales</taxon>
        <taxon>Bacillaceae</taxon>
        <taxon>Psychrobacillus</taxon>
    </lineage>
</organism>
<dbReference type="SUPFAM" id="SSF53187">
    <property type="entry name" value="Zn-dependent exopeptidases"/>
    <property type="match status" value="1"/>
</dbReference>
<proteinExistence type="predicted"/>
<dbReference type="AlphaFoldDB" id="A0A5J6SNF4"/>
<evidence type="ECO:0000256" key="1">
    <source>
        <dbReference type="SAM" id="Coils"/>
    </source>
</evidence>
<dbReference type="InterPro" id="IPR045175">
    <property type="entry name" value="M28_fam"/>
</dbReference>
<sequence>MLKKFVPLIAILIFLSSCSDNIAILNQENNDIKDFVEVFTSDEMEGRLTGTTGNNRAVQFIEEKFKEIGLVPFKENNYLQAYPHQYYDPEKIKFEINIKTEDGRIVELQRGIDFLERSGFTNYKESFPFTFDIHDPELENSFIVLENRENFEQVHDKVSGILLVEDSFKRMLNVNNMKKPFIQINKDTYEMLKKESKGQLEITSRAELEEIQAYNVVGKIPGNDSTNAVVLSAHFDHVGKVNDTVYRGAIDNASGVAILLDVAKKLSKYTEKNGKFQKDIVIVAFNGEESGLQGSKHYTDILKKEYKHLINVNLDAIYDAPIELLAGGEEAMQELLDDVTIHFKNNDLPVEVDTSQGLVSDYASFLSKNINAVSLGSQKIMDFIHSPSDTIDKINFPFLEQVSEVVAQFVINHDNRTYEYKEVVYSNEEFSEAELEEFKEMEKMYEKEKEKLKYNEYKVVISKNSENLDHYRLIDHQFYTFNNLKEFSFLYPDIKYKNTFKEYNLKEIMVFNSNDEEIDVFSLEADKIYEKEISKEDIQYISLKYYLQKQYPNNTLHISIKKDIGEKYDDGQIEKPIQVNGMTYQLNYHENLEYLGSFSYNQEVNGQTYTLDISKGTEVNVDFNGKKATGLQSDLTERDVMEIIREKDIKEAVDVLLKSL</sequence>
<feature type="chain" id="PRO_5039036643" description="Peptidase M28 domain-containing protein" evidence="2">
    <location>
        <begin position="23"/>
        <end position="660"/>
    </location>
</feature>
<evidence type="ECO:0000259" key="3">
    <source>
        <dbReference type="Pfam" id="PF04389"/>
    </source>
</evidence>
<dbReference type="PANTHER" id="PTHR12147:SF26">
    <property type="entry name" value="PEPTIDASE M28 DOMAIN-CONTAINING PROTEIN"/>
    <property type="match status" value="1"/>
</dbReference>
<dbReference type="PANTHER" id="PTHR12147">
    <property type="entry name" value="METALLOPEPTIDASE M28 FAMILY MEMBER"/>
    <property type="match status" value="1"/>
</dbReference>
<dbReference type="Pfam" id="PF04389">
    <property type="entry name" value="Peptidase_M28"/>
    <property type="match status" value="1"/>
</dbReference>
<keyword evidence="5" id="KW-1185">Reference proteome</keyword>
<dbReference type="KEGG" id="psyo:PB01_11725"/>
<dbReference type="OrthoDB" id="9762302at2"/>
<protein>
    <recommendedName>
        <fullName evidence="3">Peptidase M28 domain-containing protein</fullName>
    </recommendedName>
</protein>
<dbReference type="GO" id="GO:0006508">
    <property type="term" value="P:proteolysis"/>
    <property type="evidence" value="ECO:0007669"/>
    <property type="project" value="InterPro"/>
</dbReference>
<dbReference type="PROSITE" id="PS51257">
    <property type="entry name" value="PROKAR_LIPOPROTEIN"/>
    <property type="match status" value="1"/>
</dbReference>
<evidence type="ECO:0000256" key="2">
    <source>
        <dbReference type="SAM" id="SignalP"/>
    </source>
</evidence>
<dbReference type="InterPro" id="IPR007484">
    <property type="entry name" value="Peptidase_M28"/>
</dbReference>
<keyword evidence="1" id="KW-0175">Coiled coil</keyword>
<gene>
    <name evidence="4" type="ORF">PB01_11725</name>
</gene>
<name>A0A5J6SNF4_9BACI</name>
<evidence type="ECO:0000313" key="4">
    <source>
        <dbReference type="EMBL" id="QFF99441.1"/>
    </source>
</evidence>
<feature type="signal peptide" evidence="2">
    <location>
        <begin position="1"/>
        <end position="22"/>
    </location>
</feature>
<dbReference type="GO" id="GO:0008235">
    <property type="term" value="F:metalloexopeptidase activity"/>
    <property type="evidence" value="ECO:0007669"/>
    <property type="project" value="InterPro"/>
</dbReference>
<dbReference type="EMBL" id="CP031223">
    <property type="protein sequence ID" value="QFF99441.1"/>
    <property type="molecule type" value="Genomic_DNA"/>
</dbReference>